<evidence type="ECO:0000256" key="1">
    <source>
        <dbReference type="SAM" id="MobiDB-lite"/>
    </source>
</evidence>
<dbReference type="GeneID" id="56080393"/>
<proteinExistence type="predicted"/>
<accession>A0A7D5T991</accession>
<evidence type="ECO:0000313" key="3">
    <source>
        <dbReference type="Proteomes" id="UP000509667"/>
    </source>
</evidence>
<feature type="region of interest" description="Disordered" evidence="1">
    <location>
        <begin position="1"/>
        <end position="50"/>
    </location>
</feature>
<dbReference type="Gene3D" id="3.90.79.10">
    <property type="entry name" value="Nucleoside Triphosphate Pyrophosphohydrolase"/>
    <property type="match status" value="1"/>
</dbReference>
<name>A0A7D5T991_9EURY</name>
<dbReference type="KEGG" id="hrr:HZS55_20980"/>
<dbReference type="Proteomes" id="UP000509667">
    <property type="component" value="Chromosome"/>
</dbReference>
<evidence type="ECO:0000313" key="2">
    <source>
        <dbReference type="EMBL" id="QLH79615.1"/>
    </source>
</evidence>
<feature type="compositionally biased region" description="Acidic residues" evidence="1">
    <location>
        <begin position="40"/>
        <end position="50"/>
    </location>
</feature>
<organism evidence="2 3">
    <name type="scientific">Halosimplex rubrum</name>
    <dbReference type="NCBI Taxonomy" id="869889"/>
    <lineage>
        <taxon>Archaea</taxon>
        <taxon>Methanobacteriati</taxon>
        <taxon>Methanobacteriota</taxon>
        <taxon>Stenosarchaea group</taxon>
        <taxon>Halobacteria</taxon>
        <taxon>Halobacteriales</taxon>
        <taxon>Haloarculaceae</taxon>
        <taxon>Halosimplex</taxon>
    </lineage>
</organism>
<dbReference type="EMBL" id="CP058910">
    <property type="protein sequence ID" value="QLH79615.1"/>
    <property type="molecule type" value="Genomic_DNA"/>
</dbReference>
<dbReference type="OrthoDB" id="40462at2157"/>
<feature type="compositionally biased region" description="Basic and acidic residues" evidence="1">
    <location>
        <begin position="29"/>
        <end position="39"/>
    </location>
</feature>
<reference evidence="2 3" key="1">
    <citation type="submission" date="2020-07" db="EMBL/GenBank/DDBJ databases">
        <title>Halosimplex pelagicum sp. nov. and Halosimplex rubrum sp. nov., isolated from salted brown alga Laminaria, and emended description of the genus Halosimplex.</title>
        <authorList>
            <person name="Cui H."/>
        </authorList>
    </citation>
    <scope>NUCLEOTIDE SEQUENCE [LARGE SCALE GENOMIC DNA]</scope>
    <source>
        <strain evidence="2 3">R27</strain>
    </source>
</reference>
<sequence length="106" mass="12109">MDRSRAGGTLPQYGADRGDALPSRRRRLDARPRLRRDGVESEPETTEEAVPEWYPTEAVPYDEMWIDDRVWLPHLVAGETFRGTFVLSDDGESLVRYEMDIGVAVE</sequence>
<gene>
    <name evidence="2" type="ORF">HZS55_20980</name>
</gene>
<protein>
    <submittedName>
        <fullName evidence="2">Uncharacterized protein</fullName>
    </submittedName>
</protein>
<dbReference type="AlphaFoldDB" id="A0A7D5T991"/>
<dbReference type="RefSeq" id="WP_179909480.1">
    <property type="nucleotide sequence ID" value="NZ_CP058910.1"/>
</dbReference>
<keyword evidence="3" id="KW-1185">Reference proteome</keyword>